<sequence>MVVVVVVVVVIATSIPSLSPILQLRNLHLRLHEKLHPLQLQLFCKLHPLFIF</sequence>
<comment type="caution">
    <text evidence="1">The sequence shown here is derived from an EMBL/GenBank/DDBJ whole genome shotgun (WGS) entry which is preliminary data.</text>
</comment>
<reference evidence="1" key="2">
    <citation type="journal article" date="2023" name="Int. J. Mol. Sci.">
        <title>De Novo Assembly and Annotation of 11 Diverse Shrub Willow (Salix) Genomes Reveals Novel Gene Organization in Sex-Linked Regions.</title>
        <authorList>
            <person name="Hyden B."/>
            <person name="Feng K."/>
            <person name="Yates T.B."/>
            <person name="Jawdy S."/>
            <person name="Cereghino C."/>
            <person name="Smart L.B."/>
            <person name="Muchero W."/>
        </authorList>
    </citation>
    <scope>NUCLEOTIDE SEQUENCE</scope>
    <source>
        <tissue evidence="1">Shoot tip</tissue>
    </source>
</reference>
<protein>
    <submittedName>
        <fullName evidence="1">Uncharacterized protein</fullName>
    </submittedName>
</protein>
<keyword evidence="2" id="KW-1185">Reference proteome</keyword>
<organism evidence="1 2">
    <name type="scientific">Salix purpurea</name>
    <name type="common">Purple osier willow</name>
    <dbReference type="NCBI Taxonomy" id="77065"/>
    <lineage>
        <taxon>Eukaryota</taxon>
        <taxon>Viridiplantae</taxon>
        <taxon>Streptophyta</taxon>
        <taxon>Embryophyta</taxon>
        <taxon>Tracheophyta</taxon>
        <taxon>Spermatophyta</taxon>
        <taxon>Magnoliopsida</taxon>
        <taxon>eudicotyledons</taxon>
        <taxon>Gunneridae</taxon>
        <taxon>Pentapetalae</taxon>
        <taxon>rosids</taxon>
        <taxon>fabids</taxon>
        <taxon>Malpighiales</taxon>
        <taxon>Salicaceae</taxon>
        <taxon>Saliceae</taxon>
        <taxon>Salix</taxon>
    </lineage>
</organism>
<dbReference type="AlphaFoldDB" id="A0A9Q0YX20"/>
<evidence type="ECO:0000313" key="2">
    <source>
        <dbReference type="Proteomes" id="UP001151532"/>
    </source>
</evidence>
<gene>
    <name evidence="1" type="ORF">OIU79_009300</name>
</gene>
<dbReference type="Proteomes" id="UP001151532">
    <property type="component" value="Chromosome 1"/>
</dbReference>
<dbReference type="EMBL" id="JAPFFK010000015">
    <property type="protein sequence ID" value="KAJ6713276.1"/>
    <property type="molecule type" value="Genomic_DNA"/>
</dbReference>
<accession>A0A9Q0YX20</accession>
<name>A0A9Q0YX20_SALPP</name>
<proteinExistence type="predicted"/>
<reference evidence="1" key="1">
    <citation type="submission" date="2022-11" db="EMBL/GenBank/DDBJ databases">
        <authorList>
            <person name="Hyden B.L."/>
            <person name="Feng K."/>
            <person name="Yates T."/>
            <person name="Jawdy S."/>
            <person name="Smart L.B."/>
            <person name="Muchero W."/>
        </authorList>
    </citation>
    <scope>NUCLEOTIDE SEQUENCE</scope>
    <source>
        <tissue evidence="1">Shoot tip</tissue>
    </source>
</reference>
<evidence type="ECO:0000313" key="1">
    <source>
        <dbReference type="EMBL" id="KAJ6713276.1"/>
    </source>
</evidence>